<dbReference type="OMA" id="QTHEEGY"/>
<evidence type="ECO:0000256" key="3">
    <source>
        <dbReference type="ARBA" id="ARBA00021365"/>
    </source>
</evidence>
<keyword evidence="15" id="KW-0968">Cytoplasmic vesicle</keyword>
<gene>
    <name evidence="22" type="primary">MPEG1</name>
</gene>
<comment type="similarity">
    <text evidence="2">Belongs to the MPEG1 family.</text>
</comment>
<dbReference type="GO" id="GO:0050830">
    <property type="term" value="P:defense response to Gram-positive bacterium"/>
    <property type="evidence" value="ECO:0007669"/>
    <property type="project" value="Ensembl"/>
</dbReference>
<keyword evidence="14" id="KW-0325">Glycoprotein</keyword>
<evidence type="ECO:0000313" key="22">
    <source>
        <dbReference type="Ensembl" id="ENSAPLP00000006819.2"/>
    </source>
</evidence>
<dbReference type="PANTHER" id="PTHR31463:SF4">
    <property type="entry name" value="MACROPHAGE-EXPRESSED GENE 1 PROTEIN"/>
    <property type="match status" value="1"/>
</dbReference>
<feature type="domain" description="MACPF" evidence="21">
    <location>
        <begin position="102"/>
        <end position="417"/>
    </location>
</feature>
<dbReference type="PANTHER" id="PTHR31463">
    <property type="entry name" value="MACROPHAGE-EXPRESSED GENE 1 PROTEIN"/>
    <property type="match status" value="1"/>
</dbReference>
<proteinExistence type="inferred from homology"/>
<reference evidence="22" key="3">
    <citation type="submission" date="2025-09" db="UniProtKB">
        <authorList>
            <consortium name="Ensembl"/>
        </authorList>
    </citation>
    <scope>IDENTIFICATION</scope>
</reference>
<accession>U3IHU7</accession>
<dbReference type="GO" id="GO:0061474">
    <property type="term" value="C:phagolysosome membrane"/>
    <property type="evidence" value="ECO:0007669"/>
    <property type="project" value="Ensembl"/>
</dbReference>
<evidence type="ECO:0000256" key="7">
    <source>
        <dbReference type="ARBA" id="ARBA00022729"/>
    </source>
</evidence>
<evidence type="ECO:0000256" key="1">
    <source>
        <dbReference type="ARBA" id="ARBA00004265"/>
    </source>
</evidence>
<evidence type="ECO:0000256" key="11">
    <source>
        <dbReference type="ARBA" id="ARBA00023130"/>
    </source>
</evidence>
<evidence type="ECO:0000256" key="5">
    <source>
        <dbReference type="ARBA" id="ARBA00022588"/>
    </source>
</evidence>
<dbReference type="SMART" id="SM00457">
    <property type="entry name" value="MACPF"/>
    <property type="match status" value="1"/>
</dbReference>
<dbReference type="Ensembl" id="ENSAPLT00000007469.2">
    <property type="protein sequence ID" value="ENSAPLP00000006819.2"/>
    <property type="gene ID" value="ENSAPLG00000007201.2"/>
</dbReference>
<dbReference type="Proteomes" id="UP000016666">
    <property type="component" value="Chromosome 5"/>
</dbReference>
<keyword evidence="6 20" id="KW-0812">Transmembrane</keyword>
<keyword evidence="7" id="KW-0732">Signal</keyword>
<evidence type="ECO:0000256" key="12">
    <source>
        <dbReference type="ARBA" id="ARBA00023136"/>
    </source>
</evidence>
<evidence type="ECO:0000256" key="8">
    <source>
        <dbReference type="ARBA" id="ARBA00022843"/>
    </source>
</evidence>
<keyword evidence="9" id="KW-0391">Immunity</keyword>
<evidence type="ECO:0000259" key="21">
    <source>
        <dbReference type="PROSITE" id="PS51412"/>
    </source>
</evidence>
<feature type="region of interest" description="Disordered" evidence="19">
    <location>
        <begin position="759"/>
        <end position="790"/>
    </location>
</feature>
<dbReference type="GO" id="GO:0002250">
    <property type="term" value="P:adaptive immune response"/>
    <property type="evidence" value="ECO:0007669"/>
    <property type="project" value="UniProtKB-KW"/>
</dbReference>
<keyword evidence="10 20" id="KW-1133">Transmembrane helix</keyword>
<evidence type="ECO:0000256" key="9">
    <source>
        <dbReference type="ARBA" id="ARBA00022859"/>
    </source>
</evidence>
<organism evidence="22 23">
    <name type="scientific">Anas platyrhynchos platyrhynchos</name>
    <name type="common">Northern mallard</name>
    <dbReference type="NCBI Taxonomy" id="8840"/>
    <lineage>
        <taxon>Eukaryota</taxon>
        <taxon>Metazoa</taxon>
        <taxon>Chordata</taxon>
        <taxon>Craniata</taxon>
        <taxon>Vertebrata</taxon>
        <taxon>Euteleostomi</taxon>
        <taxon>Archelosauria</taxon>
        <taxon>Archosauria</taxon>
        <taxon>Dinosauria</taxon>
        <taxon>Saurischia</taxon>
        <taxon>Theropoda</taxon>
        <taxon>Coelurosauria</taxon>
        <taxon>Aves</taxon>
        <taxon>Neognathae</taxon>
        <taxon>Galloanserae</taxon>
        <taxon>Anseriformes</taxon>
        <taxon>Anatidae</taxon>
        <taxon>Anatinae</taxon>
        <taxon>Anas</taxon>
    </lineage>
</organism>
<evidence type="ECO:0000256" key="16">
    <source>
        <dbReference type="ARBA" id="ARBA00030728"/>
    </source>
</evidence>
<evidence type="ECO:0000256" key="6">
    <source>
        <dbReference type="ARBA" id="ARBA00022692"/>
    </source>
</evidence>
<evidence type="ECO:0000256" key="15">
    <source>
        <dbReference type="ARBA" id="ARBA00023329"/>
    </source>
</evidence>
<dbReference type="GO" id="GO:0002479">
    <property type="term" value="P:antigen processing and presentation of exogenous peptide antigen via MHC class I, TAP-dependent"/>
    <property type="evidence" value="ECO:0007669"/>
    <property type="project" value="Ensembl"/>
</dbReference>
<keyword evidence="11" id="KW-1064">Adaptive immunity</keyword>
<dbReference type="Pfam" id="PF01823">
    <property type="entry name" value="MACPF"/>
    <property type="match status" value="1"/>
</dbReference>
<dbReference type="GO" id="GO:0050829">
    <property type="term" value="P:defense response to Gram-negative bacterium"/>
    <property type="evidence" value="ECO:0007669"/>
    <property type="project" value="Ensembl"/>
</dbReference>
<reference evidence="22" key="2">
    <citation type="submission" date="2025-08" db="UniProtKB">
        <authorList>
            <consortium name="Ensembl"/>
        </authorList>
    </citation>
    <scope>IDENTIFICATION</scope>
</reference>
<dbReference type="HOGENOM" id="CLU_023578_1_0_1"/>
<evidence type="ECO:0000256" key="2">
    <source>
        <dbReference type="ARBA" id="ARBA00007256"/>
    </source>
</evidence>
<comment type="subcellular location">
    <subcellularLocation>
        <location evidence="1">Cytoplasmic vesicle</location>
        <location evidence="1">Phagosome membrane</location>
        <topology evidence="1">Multi-pass membrane protein</topology>
    </subcellularLocation>
</comment>
<keyword evidence="8" id="KW-0832">Ubl conjugation</keyword>
<dbReference type="GO" id="GO:0022829">
    <property type="term" value="F:wide pore channel activity"/>
    <property type="evidence" value="ECO:0007669"/>
    <property type="project" value="Ensembl"/>
</dbReference>
<name>U3IHU7_ANAPP</name>
<evidence type="ECO:0000313" key="23">
    <source>
        <dbReference type="Proteomes" id="UP000016666"/>
    </source>
</evidence>
<dbReference type="InterPro" id="IPR020864">
    <property type="entry name" value="MACPF"/>
</dbReference>
<comment type="function">
    <text evidence="18">Pore-forming protein involved in both innate and adaptive immunity. Plays a central role in antigen cross-presentation in dendritic cells by forming a pore in antigen-containing compartments, thereby promoting delivery of antigens for cross-presentation. Also involved in innate immune response following bacterial infection; shows antibacterial activity against a wide spectrum of Gram-positive, Gram-negative and acid-fast bacteria. Reduces the viability of the intracytosolic pathogen L.monocytogenes by inhibiting acidification of the phagocytic vacuole of host cells which restricts bacterial translocation from the vacuole to the cytosol. Required for the antibacterial activity of reactive oxygen species and nitric oxide.</text>
</comment>
<dbReference type="PROSITE" id="PS51412">
    <property type="entry name" value="MACPF_2"/>
    <property type="match status" value="1"/>
</dbReference>
<reference evidence="22 23" key="1">
    <citation type="submission" date="2017-10" db="EMBL/GenBank/DDBJ databases">
        <title>A new Pekin duck reference genome.</title>
        <authorList>
            <person name="Hou Z.-C."/>
            <person name="Zhou Z.-K."/>
            <person name="Zhu F."/>
            <person name="Hou S.-S."/>
        </authorList>
    </citation>
    <scope>NUCLEOTIDE SEQUENCE [LARGE SCALE GENOMIC DNA]</scope>
</reference>
<dbReference type="GeneTree" id="ENSGT00390000008048"/>
<evidence type="ECO:0000256" key="17">
    <source>
        <dbReference type="ARBA" id="ARBA00045657"/>
    </source>
</evidence>
<evidence type="ECO:0000256" key="10">
    <source>
        <dbReference type="ARBA" id="ARBA00022989"/>
    </source>
</evidence>
<dbReference type="GO" id="GO:0045087">
    <property type="term" value="P:innate immune response"/>
    <property type="evidence" value="ECO:0007669"/>
    <property type="project" value="UniProtKB-KW"/>
</dbReference>
<feature type="transmembrane region" description="Helical" evidence="20">
    <location>
        <begin position="725"/>
        <end position="746"/>
    </location>
</feature>
<dbReference type="AlphaFoldDB" id="U3IHU7"/>
<evidence type="ECO:0000256" key="14">
    <source>
        <dbReference type="ARBA" id="ARBA00023180"/>
    </source>
</evidence>
<sequence>MISRHLFSAPRPVFSALLSPLPRFTSSHFSFPLVNSASPQEEEPPGSCTPDCLISPAPSSAARRPPLSSAMVWVLRVAVLTWTLAAVSRGAELSQELLPSSGIQDCKKNLKVPSLEVLPGGGWDNLRNLDMGRVINLGYSLCKTTEDGSYIIPDEVFTIPRKHSNLDINSEIIESWKNYQSVTSSSINLELSLFSAINGKFSQAFHQTKTHQVQDRAFTTRVQVRNLVYTVKIDPGAVLDKSFKKQLMVIASHLENNQTRMADFLSEVLVLNYGTHTITSVDAGASLVQEDQIKTTFLKDSWGMRNTITASAGVAFHSIINMKTEGSLDTSSSFTKQYVENRTNSRVESVGGIPFYPGITLKTWQEGISNQLVAIDRSGLPLYFFISPSTLPELPTPTVKKLAKRLEAAIRRYYTFNTYPGCTDATSPNFNFHANADDGSCEGTMTNFTFGGVFQKCVGLSGPDAGALCHTLEQKNPLTGDFSCPSAYIPVLLGAQEREEGHSHLECHKKCTLGIFCHRVCQDVFWLSRVQFSAYWCAARGTVPPDSGYLFGGLFSSHSANPLTGAQSCPSGYLQLKLFDDLRVCVSQDYESSIQYSVPFGGFFSCQAGNPLGGQHRGTPEDPYVKRCPSGFSQHLALISDSCQVNYCVQAGIFTGGSLPPARLPPFTRPPASLPATDTVLVSSGDGEGAWVRDGQSRLWRPAQPAEIQHTAEMVMGRRLTGGEVAGVTAAVVVGLATLLAMVSYGRWRYRMRGYREMKERDSTPVGSPEDSTVVSMGEGYQQEAEGLTA</sequence>
<evidence type="ECO:0000256" key="20">
    <source>
        <dbReference type="SAM" id="Phobius"/>
    </source>
</evidence>
<evidence type="ECO:0000256" key="4">
    <source>
        <dbReference type="ARBA" id="ARBA00022452"/>
    </source>
</evidence>
<evidence type="ECO:0000256" key="13">
    <source>
        <dbReference type="ARBA" id="ARBA00023157"/>
    </source>
</evidence>
<keyword evidence="23" id="KW-1185">Reference proteome</keyword>
<keyword evidence="4" id="KW-1134">Transmembrane beta strand</keyword>
<keyword evidence="12 20" id="KW-0472">Membrane</keyword>
<evidence type="ECO:0000256" key="19">
    <source>
        <dbReference type="SAM" id="MobiDB-lite"/>
    </source>
</evidence>
<dbReference type="STRING" id="8840.ENSAPLP00000006819"/>
<protein>
    <recommendedName>
        <fullName evidence="3">Macrophage-expressed gene 1 protein</fullName>
    </recommendedName>
    <alternativeName>
        <fullName evidence="16">Perforin-2</fullName>
    </alternativeName>
</protein>
<evidence type="ECO:0000256" key="18">
    <source>
        <dbReference type="ARBA" id="ARBA00045689"/>
    </source>
</evidence>
<dbReference type="InterPro" id="IPR039707">
    <property type="entry name" value="MPEG1"/>
</dbReference>
<keyword evidence="5" id="KW-0399">Innate immunity</keyword>
<keyword evidence="13" id="KW-1015">Disulfide bond</keyword>
<dbReference type="CDD" id="cd22579">
    <property type="entry name" value="MPEG1_P2"/>
    <property type="match status" value="1"/>
</dbReference>
<comment type="function">
    <text evidence="17">Pore-forming protein that plays a central role in antigen cross-presentation in dendritic cells by mediating delivery of antigens for cross-presentation. Dendritic cells bridge innate and adaptive immunity by capturing exogenous antigens on MHC class-I molecules and presenting them to naive CD8(+) T-cells. Acts by forming a pore in antigen-containing compartments, promoting the release of antigens into the cytosol, enabling generation of MHCI:peptide complexes and T-cell priming.</text>
</comment>